<sequence>MATAVVTQRHLWLSLSSLKECQKAPLLNAPVSTTGLFGEAVETATLAFKKVEEDRMLLSRHLPLARPSRPDTSRKRRGRGRLPSAGPGWQLRRVACLHRRPVPEAN</sequence>
<accession>A0ACC2F5Q8</accession>
<dbReference type="Proteomes" id="UP001157502">
    <property type="component" value="Chromosome 34"/>
</dbReference>
<organism evidence="1 2">
    <name type="scientific">Dallia pectoralis</name>
    <name type="common">Alaska blackfish</name>
    <dbReference type="NCBI Taxonomy" id="75939"/>
    <lineage>
        <taxon>Eukaryota</taxon>
        <taxon>Metazoa</taxon>
        <taxon>Chordata</taxon>
        <taxon>Craniata</taxon>
        <taxon>Vertebrata</taxon>
        <taxon>Euteleostomi</taxon>
        <taxon>Actinopterygii</taxon>
        <taxon>Neopterygii</taxon>
        <taxon>Teleostei</taxon>
        <taxon>Protacanthopterygii</taxon>
        <taxon>Esociformes</taxon>
        <taxon>Umbridae</taxon>
        <taxon>Dallia</taxon>
    </lineage>
</organism>
<reference evidence="1" key="1">
    <citation type="submission" date="2021-05" db="EMBL/GenBank/DDBJ databases">
        <authorList>
            <person name="Pan Q."/>
            <person name="Jouanno E."/>
            <person name="Zahm M."/>
            <person name="Klopp C."/>
            <person name="Cabau C."/>
            <person name="Louis A."/>
            <person name="Berthelot C."/>
            <person name="Parey E."/>
            <person name="Roest Crollius H."/>
            <person name="Montfort J."/>
            <person name="Robinson-Rechavi M."/>
            <person name="Bouchez O."/>
            <person name="Lampietro C."/>
            <person name="Lopez Roques C."/>
            <person name="Donnadieu C."/>
            <person name="Postlethwait J."/>
            <person name="Bobe J."/>
            <person name="Dillon D."/>
            <person name="Chandos A."/>
            <person name="von Hippel F."/>
            <person name="Guiguen Y."/>
        </authorList>
    </citation>
    <scope>NUCLEOTIDE SEQUENCE</scope>
    <source>
        <strain evidence="1">YG-Jan2019</strain>
    </source>
</reference>
<comment type="caution">
    <text evidence="1">The sequence shown here is derived from an EMBL/GenBank/DDBJ whole genome shotgun (WGS) entry which is preliminary data.</text>
</comment>
<proteinExistence type="predicted"/>
<keyword evidence="2" id="KW-1185">Reference proteome</keyword>
<gene>
    <name evidence="1" type="ORF">DPEC_G00342710</name>
</gene>
<name>A0ACC2F5Q8_DALPE</name>
<dbReference type="EMBL" id="CM055761">
    <property type="protein sequence ID" value="KAJ7986710.1"/>
    <property type="molecule type" value="Genomic_DNA"/>
</dbReference>
<evidence type="ECO:0000313" key="2">
    <source>
        <dbReference type="Proteomes" id="UP001157502"/>
    </source>
</evidence>
<protein>
    <submittedName>
        <fullName evidence="1">Uncharacterized protein</fullName>
    </submittedName>
</protein>
<evidence type="ECO:0000313" key="1">
    <source>
        <dbReference type="EMBL" id="KAJ7986710.1"/>
    </source>
</evidence>